<dbReference type="InterPro" id="IPR012338">
    <property type="entry name" value="Beta-lactam/transpept-like"/>
</dbReference>
<accession>A0A419W4W7</accession>
<reference evidence="2 3" key="1">
    <citation type="submission" date="2018-09" db="EMBL/GenBank/DDBJ databases">
        <title>Genomic Encyclopedia of Archaeal and Bacterial Type Strains, Phase II (KMG-II): from individual species to whole genera.</title>
        <authorList>
            <person name="Goeker M."/>
        </authorList>
    </citation>
    <scope>NUCLEOTIDE SEQUENCE [LARGE SCALE GENOMIC DNA]</scope>
    <source>
        <strain evidence="2 3">DSM 27148</strain>
    </source>
</reference>
<dbReference type="EMBL" id="RAPN01000001">
    <property type="protein sequence ID" value="RKD90476.1"/>
    <property type="molecule type" value="Genomic_DNA"/>
</dbReference>
<sequence length="433" mass="50619">MNQTILLSLFFVCLMTSCTVFYRTVRYGGADIDDYNVFPTYDLNVNEYKFHFTKSDYKLFDTLDVNWDYQGITYHNLDSLLENTSTRAFLIIKNDSIIYENYFRGYKREDISTVFSVSKSVTSLLIGIAIDEGYISSVNDPVTKYISELKHADPMFDKLTIKDLLDMRSGIKFNEDYSFNPFSKIARLYYGRNQFSLVKRLTFECEPGTRQEYQSISTAILGIVIEKATKQNFAKYFDDKVWKPLAMENTAKWSLDDKKHQSAKAYGGLSISAIDLAKIGQLYLNDGKYNNTQIVSAKWVEETLTPNVYNDGYQSQWYSFCGNGLDSTGNKYFNDSITAQKAWQVRYAKKYPYYEVSQVRKVDWNKKQQKKYWSLSRDNYWKLSIYTNQYYALGIMKQILFIDPAKKTIIVRLGDRSDFDNYTDLLYKINKKL</sequence>
<dbReference type="PANTHER" id="PTHR43283:SF7">
    <property type="entry name" value="BETA-LACTAMASE-RELATED DOMAIN-CONTAINING PROTEIN"/>
    <property type="match status" value="1"/>
</dbReference>
<proteinExistence type="predicted"/>
<dbReference type="RefSeq" id="WP_120271879.1">
    <property type="nucleotide sequence ID" value="NZ_RAPN01000001.1"/>
</dbReference>
<dbReference type="SUPFAM" id="SSF56601">
    <property type="entry name" value="beta-lactamase/transpeptidase-like"/>
    <property type="match status" value="1"/>
</dbReference>
<keyword evidence="3" id="KW-1185">Reference proteome</keyword>
<dbReference type="InterPro" id="IPR050789">
    <property type="entry name" value="Diverse_Enzym_Activities"/>
</dbReference>
<dbReference type="PANTHER" id="PTHR43283">
    <property type="entry name" value="BETA-LACTAMASE-RELATED"/>
    <property type="match status" value="1"/>
</dbReference>
<dbReference type="AlphaFoldDB" id="A0A419W4W7"/>
<evidence type="ECO:0000259" key="1">
    <source>
        <dbReference type="Pfam" id="PF00144"/>
    </source>
</evidence>
<organism evidence="2 3">
    <name type="scientific">Mangrovibacterium diazotrophicum</name>
    <dbReference type="NCBI Taxonomy" id="1261403"/>
    <lineage>
        <taxon>Bacteria</taxon>
        <taxon>Pseudomonadati</taxon>
        <taxon>Bacteroidota</taxon>
        <taxon>Bacteroidia</taxon>
        <taxon>Marinilabiliales</taxon>
        <taxon>Prolixibacteraceae</taxon>
        <taxon>Mangrovibacterium</taxon>
    </lineage>
</organism>
<gene>
    <name evidence="2" type="ORF">BC643_0816</name>
</gene>
<dbReference type="Gene3D" id="3.40.710.10">
    <property type="entry name" value="DD-peptidase/beta-lactamase superfamily"/>
    <property type="match status" value="1"/>
</dbReference>
<dbReference type="Pfam" id="PF00144">
    <property type="entry name" value="Beta-lactamase"/>
    <property type="match status" value="1"/>
</dbReference>
<dbReference type="InterPro" id="IPR001466">
    <property type="entry name" value="Beta-lactam-related"/>
</dbReference>
<protein>
    <submittedName>
        <fullName evidence="2">CubicO group peptidase (Beta-lactamase class C family)</fullName>
    </submittedName>
</protein>
<feature type="domain" description="Beta-lactamase-related" evidence="1">
    <location>
        <begin position="88"/>
        <end position="303"/>
    </location>
</feature>
<dbReference type="OrthoDB" id="1185352at2"/>
<evidence type="ECO:0000313" key="3">
    <source>
        <dbReference type="Proteomes" id="UP000283387"/>
    </source>
</evidence>
<evidence type="ECO:0000313" key="2">
    <source>
        <dbReference type="EMBL" id="RKD90476.1"/>
    </source>
</evidence>
<dbReference type="Proteomes" id="UP000283387">
    <property type="component" value="Unassembled WGS sequence"/>
</dbReference>
<name>A0A419W4W7_9BACT</name>
<comment type="caution">
    <text evidence="2">The sequence shown here is derived from an EMBL/GenBank/DDBJ whole genome shotgun (WGS) entry which is preliminary data.</text>
</comment>